<dbReference type="Proteomes" id="UP000821866">
    <property type="component" value="Chromosome 4"/>
</dbReference>
<feature type="region of interest" description="Disordered" evidence="1">
    <location>
        <begin position="22"/>
        <end position="123"/>
    </location>
</feature>
<name>A0A9J6E0J6_RHIMP</name>
<sequence>MPVPAPNQTFAASAEKRCRSRMAPVLLMSVHSGQAGRKKRRRQRRRKSGSRSSPEVAQPTAINPAPPLLSSAVALGAPRRGITVDGPPGRRSTVRQPLPTPPKPELSLHGLKPEAQGDASWADRVRQGSQAVEALANHSSSPNPTRIGQVPNAMNNTPSERINTAVHLAPLKARLGSLEAQLTSIVTTIEDRLTATLQTVFDHITGMIVAQTTQLSDGTHRSKVKRESQSQVRRPVSQVVEEAAEHAAQLSDSNWVERCNDAANHMSNRNTAFLQDPQRPKPNAHRNAKAS</sequence>
<feature type="compositionally biased region" description="Basic residues" evidence="1">
    <location>
        <begin position="36"/>
        <end position="49"/>
    </location>
</feature>
<evidence type="ECO:0000313" key="3">
    <source>
        <dbReference type="Proteomes" id="UP000821866"/>
    </source>
</evidence>
<reference evidence="2" key="2">
    <citation type="submission" date="2021-09" db="EMBL/GenBank/DDBJ databases">
        <authorList>
            <person name="Jia N."/>
            <person name="Wang J."/>
            <person name="Shi W."/>
            <person name="Du L."/>
            <person name="Sun Y."/>
            <person name="Zhan W."/>
            <person name="Jiang J."/>
            <person name="Wang Q."/>
            <person name="Zhang B."/>
            <person name="Ji P."/>
            <person name="Sakyi L.B."/>
            <person name="Cui X."/>
            <person name="Yuan T."/>
            <person name="Jiang B."/>
            <person name="Yang W."/>
            <person name="Lam T.T.-Y."/>
            <person name="Chang Q."/>
            <person name="Ding S."/>
            <person name="Wang X."/>
            <person name="Zhu J."/>
            <person name="Ruan X."/>
            <person name="Zhao L."/>
            <person name="Wei J."/>
            <person name="Que T."/>
            <person name="Du C."/>
            <person name="Cheng J."/>
            <person name="Dai P."/>
            <person name="Han X."/>
            <person name="Huang E."/>
            <person name="Gao Y."/>
            <person name="Liu J."/>
            <person name="Shao H."/>
            <person name="Ye R."/>
            <person name="Li L."/>
            <person name="Wei W."/>
            <person name="Wang X."/>
            <person name="Wang C."/>
            <person name="Huo Q."/>
            <person name="Li W."/>
            <person name="Guo W."/>
            <person name="Chen H."/>
            <person name="Chen S."/>
            <person name="Zhou L."/>
            <person name="Zhou L."/>
            <person name="Ni X."/>
            <person name="Tian J."/>
            <person name="Zhou Y."/>
            <person name="Sheng Y."/>
            <person name="Liu T."/>
            <person name="Pan Y."/>
            <person name="Xia L."/>
            <person name="Li J."/>
            <person name="Zhao F."/>
            <person name="Cao W."/>
        </authorList>
    </citation>
    <scope>NUCLEOTIDE SEQUENCE</scope>
    <source>
        <strain evidence="2">Rmic-2018</strain>
        <tissue evidence="2">Larvae</tissue>
    </source>
</reference>
<comment type="caution">
    <text evidence="2">The sequence shown here is derived from an EMBL/GenBank/DDBJ whole genome shotgun (WGS) entry which is preliminary data.</text>
</comment>
<dbReference type="AlphaFoldDB" id="A0A9J6E0J6"/>
<feature type="region of interest" description="Disordered" evidence="1">
    <location>
        <begin position="271"/>
        <end position="291"/>
    </location>
</feature>
<feature type="compositionally biased region" description="Basic residues" evidence="1">
    <location>
        <begin position="282"/>
        <end position="291"/>
    </location>
</feature>
<evidence type="ECO:0000256" key="1">
    <source>
        <dbReference type="SAM" id="MobiDB-lite"/>
    </source>
</evidence>
<evidence type="ECO:0000313" key="2">
    <source>
        <dbReference type="EMBL" id="KAH8027762.1"/>
    </source>
</evidence>
<proteinExistence type="predicted"/>
<accession>A0A9J6E0J6</accession>
<gene>
    <name evidence="2" type="ORF">HPB51_009429</name>
</gene>
<reference evidence="2" key="1">
    <citation type="journal article" date="2020" name="Cell">
        <title>Large-Scale Comparative Analyses of Tick Genomes Elucidate Their Genetic Diversity and Vector Capacities.</title>
        <authorList>
            <consortium name="Tick Genome and Microbiome Consortium (TIGMIC)"/>
            <person name="Jia N."/>
            <person name="Wang J."/>
            <person name="Shi W."/>
            <person name="Du L."/>
            <person name="Sun Y."/>
            <person name="Zhan W."/>
            <person name="Jiang J.F."/>
            <person name="Wang Q."/>
            <person name="Zhang B."/>
            <person name="Ji P."/>
            <person name="Bell-Sakyi L."/>
            <person name="Cui X.M."/>
            <person name="Yuan T.T."/>
            <person name="Jiang B.G."/>
            <person name="Yang W.F."/>
            <person name="Lam T.T."/>
            <person name="Chang Q.C."/>
            <person name="Ding S.J."/>
            <person name="Wang X.J."/>
            <person name="Zhu J.G."/>
            <person name="Ruan X.D."/>
            <person name="Zhao L."/>
            <person name="Wei J.T."/>
            <person name="Ye R.Z."/>
            <person name="Que T.C."/>
            <person name="Du C.H."/>
            <person name="Zhou Y.H."/>
            <person name="Cheng J.X."/>
            <person name="Dai P.F."/>
            <person name="Guo W.B."/>
            <person name="Han X.H."/>
            <person name="Huang E.J."/>
            <person name="Li L.F."/>
            <person name="Wei W."/>
            <person name="Gao Y.C."/>
            <person name="Liu J.Z."/>
            <person name="Shao H.Z."/>
            <person name="Wang X."/>
            <person name="Wang C.C."/>
            <person name="Yang T.C."/>
            <person name="Huo Q.B."/>
            <person name="Li W."/>
            <person name="Chen H.Y."/>
            <person name="Chen S.E."/>
            <person name="Zhou L.G."/>
            <person name="Ni X.B."/>
            <person name="Tian J.H."/>
            <person name="Sheng Y."/>
            <person name="Liu T."/>
            <person name="Pan Y.S."/>
            <person name="Xia L.Y."/>
            <person name="Li J."/>
            <person name="Zhao F."/>
            <person name="Cao W.C."/>
        </authorList>
    </citation>
    <scope>NUCLEOTIDE SEQUENCE</scope>
    <source>
        <strain evidence="2">Rmic-2018</strain>
    </source>
</reference>
<dbReference type="EMBL" id="JABSTU010000006">
    <property type="protein sequence ID" value="KAH8027762.1"/>
    <property type="molecule type" value="Genomic_DNA"/>
</dbReference>
<protein>
    <submittedName>
        <fullName evidence="2">Uncharacterized protein</fullName>
    </submittedName>
</protein>
<organism evidence="2 3">
    <name type="scientific">Rhipicephalus microplus</name>
    <name type="common">Cattle tick</name>
    <name type="synonym">Boophilus microplus</name>
    <dbReference type="NCBI Taxonomy" id="6941"/>
    <lineage>
        <taxon>Eukaryota</taxon>
        <taxon>Metazoa</taxon>
        <taxon>Ecdysozoa</taxon>
        <taxon>Arthropoda</taxon>
        <taxon>Chelicerata</taxon>
        <taxon>Arachnida</taxon>
        <taxon>Acari</taxon>
        <taxon>Parasitiformes</taxon>
        <taxon>Ixodida</taxon>
        <taxon>Ixodoidea</taxon>
        <taxon>Ixodidae</taxon>
        <taxon>Rhipicephalinae</taxon>
        <taxon>Rhipicephalus</taxon>
        <taxon>Boophilus</taxon>
    </lineage>
</organism>
<keyword evidence="3" id="KW-1185">Reference proteome</keyword>